<reference evidence="2" key="1">
    <citation type="submission" date="2021-05" db="EMBL/GenBank/DDBJ databases">
        <title>The genome of the haptophyte Pavlova lutheri (Diacronema luteri, Pavlovales) - a model for lipid biosynthesis in eukaryotic algae.</title>
        <authorList>
            <person name="Hulatt C.J."/>
            <person name="Posewitz M.C."/>
        </authorList>
    </citation>
    <scope>NUCLEOTIDE SEQUENCE</scope>
    <source>
        <strain evidence="2">NIVA-4/92</strain>
    </source>
</reference>
<gene>
    <name evidence="2" type="ORF">KFE25_006351</name>
</gene>
<dbReference type="AlphaFoldDB" id="A0A8J6CG96"/>
<feature type="compositionally biased region" description="Polar residues" evidence="1">
    <location>
        <begin position="521"/>
        <end position="530"/>
    </location>
</feature>
<evidence type="ECO:0000313" key="3">
    <source>
        <dbReference type="Proteomes" id="UP000751190"/>
    </source>
</evidence>
<protein>
    <submittedName>
        <fullName evidence="2">Uncharacterized protein</fullName>
    </submittedName>
</protein>
<feature type="compositionally biased region" description="Basic residues" evidence="1">
    <location>
        <begin position="556"/>
        <end position="565"/>
    </location>
</feature>
<dbReference type="EMBL" id="JAGTXO010000002">
    <property type="protein sequence ID" value="KAG8469896.1"/>
    <property type="molecule type" value="Genomic_DNA"/>
</dbReference>
<accession>A0A8J6CG96</accession>
<feature type="region of interest" description="Disordered" evidence="1">
    <location>
        <begin position="1"/>
        <end position="28"/>
    </location>
</feature>
<organism evidence="2 3">
    <name type="scientific">Diacronema lutheri</name>
    <name type="common">Unicellular marine alga</name>
    <name type="synonym">Monochrysis lutheri</name>
    <dbReference type="NCBI Taxonomy" id="2081491"/>
    <lineage>
        <taxon>Eukaryota</taxon>
        <taxon>Haptista</taxon>
        <taxon>Haptophyta</taxon>
        <taxon>Pavlovophyceae</taxon>
        <taxon>Pavlovales</taxon>
        <taxon>Pavlovaceae</taxon>
        <taxon>Diacronema</taxon>
    </lineage>
</organism>
<proteinExistence type="predicted"/>
<dbReference type="Proteomes" id="UP000751190">
    <property type="component" value="Unassembled WGS sequence"/>
</dbReference>
<comment type="caution">
    <text evidence="2">The sequence shown here is derived from an EMBL/GenBank/DDBJ whole genome shotgun (WGS) entry which is preliminary data.</text>
</comment>
<evidence type="ECO:0000256" key="1">
    <source>
        <dbReference type="SAM" id="MobiDB-lite"/>
    </source>
</evidence>
<feature type="compositionally biased region" description="Low complexity" evidence="1">
    <location>
        <begin position="276"/>
        <end position="297"/>
    </location>
</feature>
<evidence type="ECO:0000313" key="2">
    <source>
        <dbReference type="EMBL" id="KAG8469896.1"/>
    </source>
</evidence>
<sequence>MDSSDDETASSGEEEEGGVHGGGTAAAGWAADEHAKSLALFGEDAHLDDFYHELEAKQSHTWSTCAPARAEQHPNMLPVTMPVRKAKLRPLDDSRVQSAPSFLAVSIQHGTAMTIGARDASRSRPAMRADGPRAAAHVGGRLWLVRPAVSKPVNEQPDALGARRVRARPRDAPPARASASGQAASSVGALVDIVVHAGRPSTRLPTSALLYGQSGLVGTRDAALVRPLSPRPHPAVQRLHRSGSASNPTRASALAFAAASHDAHCADAEGGGAHAHSAAQLAGASTRAAAARGARSAPGPPQRPRYSPASHKAFSANRTVERDAAIRVRQLLAKALAVDLSPEMAVALLDGEPYSPSRHARRPPPRAAGQFVRAPEIGRRHLHGGALGAHALDETGGCALALGLDGSHWPASNPSLDLDGSRDGLEVGVLGSSALREAGEGGARHTPRGALPLPVDRPPFVARVSNPRWLWEQRHAVARALARALRDPAPMGALETSSSPPSAHDGPRRPDSTAFLMLGTQHANATSPGTSPAPPEQMATPSRPPPPGQPASVRGSPRRRRKPRSVSKSPPLSPQAPHVHFELPSIVGEGVPSEAGACSASAEAIPTRTGVAVVLGAATAAAEGKVAGCEADAARPGGVGAPAPAMAPAAACVSAGGTGGHVPKPTDGRDAASRPAEVLIAQGAPGAASPCAAAAALAQRE</sequence>
<feature type="region of interest" description="Disordered" evidence="1">
    <location>
        <begin position="154"/>
        <end position="181"/>
    </location>
</feature>
<name>A0A8J6CG96_DIALT</name>
<keyword evidence="3" id="KW-1185">Reference proteome</keyword>
<feature type="region of interest" description="Disordered" evidence="1">
    <location>
        <begin position="276"/>
        <end position="315"/>
    </location>
</feature>
<feature type="region of interest" description="Disordered" evidence="1">
    <location>
        <begin position="490"/>
        <end position="578"/>
    </location>
</feature>
<feature type="compositionally biased region" description="Acidic residues" evidence="1">
    <location>
        <begin position="1"/>
        <end position="16"/>
    </location>
</feature>